<dbReference type="GeneID" id="4708522"/>
<dbReference type="eggNOG" id="ENOG502RNT2">
    <property type="taxonomic scope" value="Eukaryota"/>
</dbReference>
<evidence type="ECO:0000313" key="3">
    <source>
        <dbReference type="Proteomes" id="UP000006701"/>
    </source>
</evidence>
<organism evidence="2 3">
    <name type="scientific">Aspergillus clavatus (strain ATCC 1007 / CBS 513.65 / DSM 816 / NCTC 3887 / NRRL 1 / QM 1276 / 107)</name>
    <dbReference type="NCBI Taxonomy" id="344612"/>
    <lineage>
        <taxon>Eukaryota</taxon>
        <taxon>Fungi</taxon>
        <taxon>Dikarya</taxon>
        <taxon>Ascomycota</taxon>
        <taxon>Pezizomycotina</taxon>
        <taxon>Eurotiomycetes</taxon>
        <taxon>Eurotiomycetidae</taxon>
        <taxon>Eurotiales</taxon>
        <taxon>Aspergillaceae</taxon>
        <taxon>Aspergillus</taxon>
        <taxon>Aspergillus subgen. Fumigati</taxon>
    </lineage>
</organism>
<evidence type="ECO:0000313" key="2">
    <source>
        <dbReference type="EMBL" id="EAW14855.1"/>
    </source>
</evidence>
<dbReference type="OMA" id="NSNVQMG"/>
<dbReference type="AlphaFoldDB" id="A1C587"/>
<gene>
    <name evidence="2" type="ORF">ACLA_002660</name>
</gene>
<dbReference type="OrthoDB" id="3439627at2759"/>
<name>A1C587_ASPCL</name>
<proteinExistence type="predicted"/>
<keyword evidence="3" id="KW-1185">Reference proteome</keyword>
<dbReference type="KEGG" id="act:ACLA_002660"/>
<sequence length="84" mass="8522">MPRGAEYDNGVPQSDNAIDAGQNKVHGINPANDHLGRVDHTAPLPDVPAGSQMSFGAAPGHSSGKGGHEPHSLGEKKGLGAHKA</sequence>
<dbReference type="EMBL" id="DS027004">
    <property type="protein sequence ID" value="EAW14855.1"/>
    <property type="molecule type" value="Genomic_DNA"/>
</dbReference>
<feature type="compositionally biased region" description="Basic and acidic residues" evidence="1">
    <location>
        <begin position="66"/>
        <end position="78"/>
    </location>
</feature>
<dbReference type="VEuPathDB" id="FungiDB:ACLA_002660"/>
<feature type="region of interest" description="Disordered" evidence="1">
    <location>
        <begin position="1"/>
        <end position="84"/>
    </location>
</feature>
<evidence type="ECO:0000256" key="1">
    <source>
        <dbReference type="SAM" id="MobiDB-lite"/>
    </source>
</evidence>
<dbReference type="HOGENOM" id="CLU_156682_0_0_1"/>
<accession>A1C587</accession>
<dbReference type="Proteomes" id="UP000006701">
    <property type="component" value="Unassembled WGS sequence"/>
</dbReference>
<protein>
    <submittedName>
        <fullName evidence="2">Uncharacterized protein</fullName>
    </submittedName>
</protein>
<dbReference type="RefSeq" id="XP_001276281.1">
    <property type="nucleotide sequence ID" value="XM_001276280.1"/>
</dbReference>
<reference evidence="2 3" key="1">
    <citation type="journal article" date="2008" name="PLoS Genet.">
        <title>Genomic islands in the pathogenic filamentous fungus Aspergillus fumigatus.</title>
        <authorList>
            <person name="Fedorova N.D."/>
            <person name="Khaldi N."/>
            <person name="Joardar V.S."/>
            <person name="Maiti R."/>
            <person name="Amedeo P."/>
            <person name="Anderson M.J."/>
            <person name="Crabtree J."/>
            <person name="Silva J.C."/>
            <person name="Badger J.H."/>
            <person name="Albarraq A."/>
            <person name="Angiuoli S."/>
            <person name="Bussey H."/>
            <person name="Bowyer P."/>
            <person name="Cotty P.J."/>
            <person name="Dyer P.S."/>
            <person name="Egan A."/>
            <person name="Galens K."/>
            <person name="Fraser-Liggett C.M."/>
            <person name="Haas B.J."/>
            <person name="Inman J.M."/>
            <person name="Kent R."/>
            <person name="Lemieux S."/>
            <person name="Malavazi I."/>
            <person name="Orvis J."/>
            <person name="Roemer T."/>
            <person name="Ronning C.M."/>
            <person name="Sundaram J.P."/>
            <person name="Sutton G."/>
            <person name="Turner G."/>
            <person name="Venter J.C."/>
            <person name="White O.R."/>
            <person name="Whitty B.R."/>
            <person name="Youngman P."/>
            <person name="Wolfe K.H."/>
            <person name="Goldman G.H."/>
            <person name="Wortman J.R."/>
            <person name="Jiang B."/>
            <person name="Denning D.W."/>
            <person name="Nierman W.C."/>
        </authorList>
    </citation>
    <scope>NUCLEOTIDE SEQUENCE [LARGE SCALE GENOMIC DNA]</scope>
    <source>
        <strain evidence="3">ATCC 1007 / CBS 513.65 / DSM 816 / NCTC 3887 / NRRL 1</strain>
    </source>
</reference>